<dbReference type="Proteomes" id="UP001203423">
    <property type="component" value="Unassembled WGS sequence"/>
</dbReference>
<sequence>MYAQIEKNINQVSNSAVHTKNIRFSVVGKQPMNKQDSQLQKLTDVHFAYKSMKAIINEKNVPQVMNKGKRPQVHQLQSIVEAHKNGQRLTIAGETHNNQPDLVADQLYNEAGSVTIKQEYDGILDLFANVNNQTLRYWEDPVYKGLSSFLWAMNDIENLDTQVRANANVGQLRGSANANAQGGAGWTGPANHDTEKGNPGTARRALTDSFVLRAPDWLQRISDLGKIIEARLQHDALDVVDLQTHEQEHRKLITDLTKEMQQTLALRNADGGLFGINDVQSVNTLLGNLTRIRDEAMLKRVSGIQAAKGRKHAVFKAGEDHIEGIKAMAFKLGLGDNVHVMTRNEYLTESSNHKLNKAVSYWL</sequence>
<name>A0ABT0LEI4_9GAMM</name>
<evidence type="ECO:0000313" key="2">
    <source>
        <dbReference type="EMBL" id="MCL1126112.1"/>
    </source>
</evidence>
<dbReference type="RefSeq" id="WP_248941464.1">
    <property type="nucleotide sequence ID" value="NZ_JAKIKS010000073.1"/>
</dbReference>
<reference evidence="2 3" key="1">
    <citation type="submission" date="2022-01" db="EMBL/GenBank/DDBJ databases">
        <title>Whole genome-based taxonomy of the Shewanellaceae.</title>
        <authorList>
            <person name="Martin-Rodriguez A.J."/>
        </authorList>
    </citation>
    <scope>NUCLEOTIDE SEQUENCE [LARGE SCALE GENOMIC DNA]</scope>
    <source>
        <strain evidence="2 3">DSM 17177</strain>
    </source>
</reference>
<accession>A0ABT0LEI4</accession>
<comment type="caution">
    <text evidence="2">The sequence shown here is derived from an EMBL/GenBank/DDBJ whole genome shotgun (WGS) entry which is preliminary data.</text>
</comment>
<dbReference type="EMBL" id="JAKIKS010000073">
    <property type="protein sequence ID" value="MCL1126112.1"/>
    <property type="molecule type" value="Genomic_DNA"/>
</dbReference>
<proteinExistence type="predicted"/>
<feature type="region of interest" description="Disordered" evidence="1">
    <location>
        <begin position="176"/>
        <end position="202"/>
    </location>
</feature>
<evidence type="ECO:0000313" key="3">
    <source>
        <dbReference type="Proteomes" id="UP001203423"/>
    </source>
</evidence>
<gene>
    <name evidence="2" type="ORF">L2764_16925</name>
</gene>
<evidence type="ECO:0000256" key="1">
    <source>
        <dbReference type="SAM" id="MobiDB-lite"/>
    </source>
</evidence>
<protein>
    <submittedName>
        <fullName evidence="2">Uncharacterized protein</fullName>
    </submittedName>
</protein>
<keyword evidence="3" id="KW-1185">Reference proteome</keyword>
<organism evidence="2 3">
    <name type="scientific">Shewanella surugensis</name>
    <dbReference type="NCBI Taxonomy" id="212020"/>
    <lineage>
        <taxon>Bacteria</taxon>
        <taxon>Pseudomonadati</taxon>
        <taxon>Pseudomonadota</taxon>
        <taxon>Gammaproteobacteria</taxon>
        <taxon>Alteromonadales</taxon>
        <taxon>Shewanellaceae</taxon>
        <taxon>Shewanella</taxon>
    </lineage>
</organism>